<keyword evidence="2" id="KW-1185">Reference proteome</keyword>
<dbReference type="AlphaFoldDB" id="A0A495S4L0"/>
<reference evidence="1 2" key="1">
    <citation type="submission" date="2018-10" db="EMBL/GenBank/DDBJ databases">
        <title>Genomic Encyclopedia of Archaeal and Bacterial Type Strains, Phase II (KMG-II): from individual species to whole genera.</title>
        <authorList>
            <person name="Goeker M."/>
        </authorList>
    </citation>
    <scope>NUCLEOTIDE SEQUENCE [LARGE SCALE GENOMIC DNA]</scope>
    <source>
        <strain evidence="1 2">DSM 15094</strain>
    </source>
</reference>
<evidence type="ECO:0000313" key="2">
    <source>
        <dbReference type="Proteomes" id="UP000280091"/>
    </source>
</evidence>
<organism evidence="1 2">
    <name type="scientific">Flavobacterium limicola</name>
    <dbReference type="NCBI Taxonomy" id="180441"/>
    <lineage>
        <taxon>Bacteria</taxon>
        <taxon>Pseudomonadati</taxon>
        <taxon>Bacteroidota</taxon>
        <taxon>Flavobacteriia</taxon>
        <taxon>Flavobacteriales</taxon>
        <taxon>Flavobacteriaceae</taxon>
        <taxon>Flavobacterium</taxon>
    </lineage>
</organism>
<dbReference type="RefSeq" id="WP_121363881.1">
    <property type="nucleotide sequence ID" value="NZ_RBXA01000001.1"/>
</dbReference>
<comment type="caution">
    <text evidence="1">The sequence shown here is derived from an EMBL/GenBank/DDBJ whole genome shotgun (WGS) entry which is preliminary data.</text>
</comment>
<evidence type="ECO:0008006" key="3">
    <source>
        <dbReference type="Google" id="ProtNLM"/>
    </source>
</evidence>
<dbReference type="InterPro" id="IPR011006">
    <property type="entry name" value="CheY-like_superfamily"/>
</dbReference>
<dbReference type="Proteomes" id="UP000280091">
    <property type="component" value="Unassembled WGS sequence"/>
</dbReference>
<gene>
    <name evidence="1" type="ORF">BC952_0226</name>
</gene>
<name>A0A495S4L0_9FLAO</name>
<dbReference type="SUPFAM" id="SSF52172">
    <property type="entry name" value="CheY-like"/>
    <property type="match status" value="1"/>
</dbReference>
<dbReference type="OrthoDB" id="7284229at2"/>
<protein>
    <recommendedName>
        <fullName evidence="3">Response regulator receiver domain-containing protein</fullName>
    </recommendedName>
</protein>
<sequence>MKLDYNILWVDDRIKERPFQKILAETKEFLLGQYFNCNIIEAEDYNEFVKIFSIKKEFDIIITDYSLDEGTFGNQVIDFIRNSQHNFTEIFFYSANSDLKDIKLYSNNRITFFQLTGGDYKELENEILEVINQTIKKFQNIVAMRGMIMNEVSSLDAQMLEIVENYISKTEHQKIIDRVLDELISFHSEKLDKSQRYKKNNNFNKVLSEPILFSSSQRASAIEEIADSIGVPNFIKEFRINIIKVRNEFAHAVFVKDEGTGREYFIDKKDGIDFNEDKCRDIRKNINIHKENLENLQSKIG</sequence>
<dbReference type="Gene3D" id="3.40.50.2300">
    <property type="match status" value="1"/>
</dbReference>
<accession>A0A495S4L0</accession>
<dbReference type="EMBL" id="RBXA01000001">
    <property type="protein sequence ID" value="RKS94610.1"/>
    <property type="molecule type" value="Genomic_DNA"/>
</dbReference>
<proteinExistence type="predicted"/>
<evidence type="ECO:0000313" key="1">
    <source>
        <dbReference type="EMBL" id="RKS94610.1"/>
    </source>
</evidence>